<dbReference type="PROSITE" id="PS51007">
    <property type="entry name" value="CYTC"/>
    <property type="match status" value="1"/>
</dbReference>
<dbReference type="PROSITE" id="PS51257">
    <property type="entry name" value="PROKAR_LIPOPROTEIN"/>
    <property type="match status" value="1"/>
</dbReference>
<keyword evidence="9 17" id="KW-0249">Electron transport</keyword>
<evidence type="ECO:0000256" key="13">
    <source>
        <dbReference type="ARBA" id="ARBA00023136"/>
    </source>
</evidence>
<evidence type="ECO:0000256" key="17">
    <source>
        <dbReference type="RuleBase" id="RU000456"/>
    </source>
</evidence>
<feature type="domain" description="Cytochrome oxidase subunit II copper A binding" evidence="20">
    <location>
        <begin position="132"/>
        <end position="250"/>
    </location>
</feature>
<dbReference type="EC" id="7.1.1.9" evidence="18"/>
<dbReference type="InterPro" id="IPR014222">
    <property type="entry name" value="Cyt_c_oxidase_su2"/>
</dbReference>
<dbReference type="NCBIfam" id="TIGR02866">
    <property type="entry name" value="CoxB"/>
    <property type="match status" value="1"/>
</dbReference>
<dbReference type="InterPro" id="IPR036909">
    <property type="entry name" value="Cyt_c-like_dom_sf"/>
</dbReference>
<evidence type="ECO:0000256" key="16">
    <source>
        <dbReference type="PROSITE-ProRule" id="PRU00433"/>
    </source>
</evidence>
<dbReference type="PROSITE" id="PS00078">
    <property type="entry name" value="COX2"/>
    <property type="match status" value="1"/>
</dbReference>
<dbReference type="InterPro" id="IPR001505">
    <property type="entry name" value="Copper_CuA"/>
</dbReference>
<dbReference type="PRINTS" id="PR01166">
    <property type="entry name" value="CYCOXIDASEII"/>
</dbReference>
<evidence type="ECO:0000256" key="11">
    <source>
        <dbReference type="ARBA" id="ARBA00023004"/>
    </source>
</evidence>
<proteinExistence type="inferred from homology"/>
<dbReference type="PROSITE" id="PS50857">
    <property type="entry name" value="COX2_CUA"/>
    <property type="match status" value="1"/>
</dbReference>
<comment type="function">
    <text evidence="14 18">Subunits I and II form the functional core of the enzyme complex. Electrons originating in cytochrome c are transferred via heme a and Cu(A) to the binuclear center formed by heme a3 and Cu(B).</text>
</comment>
<evidence type="ECO:0000256" key="6">
    <source>
        <dbReference type="ARBA" id="ARBA00022692"/>
    </source>
</evidence>
<evidence type="ECO:0000256" key="8">
    <source>
        <dbReference type="ARBA" id="ARBA00022967"/>
    </source>
</evidence>
<organism evidence="23 24">
    <name type="scientific">Lederbergia graminis</name>
    <dbReference type="NCBI Taxonomy" id="735518"/>
    <lineage>
        <taxon>Bacteria</taxon>
        <taxon>Bacillati</taxon>
        <taxon>Bacillota</taxon>
        <taxon>Bacilli</taxon>
        <taxon>Bacillales</taxon>
        <taxon>Bacillaceae</taxon>
        <taxon>Lederbergia</taxon>
    </lineage>
</organism>
<evidence type="ECO:0000256" key="5">
    <source>
        <dbReference type="ARBA" id="ARBA00022660"/>
    </source>
</evidence>
<name>A0ABW0LDJ1_9BACI</name>
<feature type="transmembrane region" description="Helical" evidence="19">
    <location>
        <begin position="45"/>
        <end position="69"/>
    </location>
</feature>
<evidence type="ECO:0000256" key="7">
    <source>
        <dbReference type="ARBA" id="ARBA00022723"/>
    </source>
</evidence>
<evidence type="ECO:0000313" key="23">
    <source>
        <dbReference type="EMBL" id="MFC5463889.1"/>
    </source>
</evidence>
<evidence type="ECO:0000256" key="12">
    <source>
        <dbReference type="ARBA" id="ARBA00023008"/>
    </source>
</evidence>
<evidence type="ECO:0000256" key="15">
    <source>
        <dbReference type="ARBA" id="ARBA00047816"/>
    </source>
</evidence>
<keyword evidence="24" id="KW-1185">Reference proteome</keyword>
<comment type="subcellular location">
    <subcellularLocation>
        <location evidence="17">Cell membrane</location>
        <topology evidence="17">Multi-pass membrane protein</topology>
    </subcellularLocation>
    <subcellularLocation>
        <location evidence="1">Membrane</location>
        <topology evidence="1">Multi-pass membrane protein</topology>
    </subcellularLocation>
</comment>
<dbReference type="EMBL" id="JBHSMC010000001">
    <property type="protein sequence ID" value="MFC5463889.1"/>
    <property type="molecule type" value="Genomic_DNA"/>
</dbReference>
<gene>
    <name evidence="23" type="primary">coxB</name>
    <name evidence="23" type="ORF">ACFPM4_03845</name>
</gene>
<keyword evidence="12 18" id="KW-0186">Copper</keyword>
<dbReference type="InterPro" id="IPR034236">
    <property type="entry name" value="CuRO_CcO_Caa3_II"/>
</dbReference>
<dbReference type="InterPro" id="IPR045187">
    <property type="entry name" value="CcO_II"/>
</dbReference>
<feature type="domain" description="Cytochrome oxidase subunit II transmembrane region profile" evidence="21">
    <location>
        <begin position="23"/>
        <end position="121"/>
    </location>
</feature>
<keyword evidence="11 16" id="KW-0408">Iron</keyword>
<dbReference type="InterPro" id="IPR008972">
    <property type="entry name" value="Cupredoxin"/>
</dbReference>
<dbReference type="RefSeq" id="WP_144925050.1">
    <property type="nucleotide sequence ID" value="NZ_JBHSMC010000001.1"/>
</dbReference>
<keyword evidence="6 17" id="KW-0812">Transmembrane</keyword>
<reference evidence="24" key="1">
    <citation type="journal article" date="2019" name="Int. J. Syst. Evol. Microbiol.">
        <title>The Global Catalogue of Microorganisms (GCM) 10K type strain sequencing project: providing services to taxonomists for standard genome sequencing and annotation.</title>
        <authorList>
            <consortium name="The Broad Institute Genomics Platform"/>
            <consortium name="The Broad Institute Genome Sequencing Center for Infectious Disease"/>
            <person name="Wu L."/>
            <person name="Ma J."/>
        </authorList>
    </citation>
    <scope>NUCLEOTIDE SEQUENCE [LARGE SCALE GENOMIC DNA]</scope>
    <source>
        <strain evidence="24">CGMCC 1.12237</strain>
    </source>
</reference>
<evidence type="ECO:0000313" key="24">
    <source>
        <dbReference type="Proteomes" id="UP001596147"/>
    </source>
</evidence>
<dbReference type="Proteomes" id="UP001596147">
    <property type="component" value="Unassembled WGS sequence"/>
</dbReference>
<protein>
    <recommendedName>
        <fullName evidence="18">Cytochrome c oxidase subunit 2</fullName>
        <ecNumber evidence="18">7.1.1.9</ecNumber>
    </recommendedName>
</protein>
<dbReference type="InterPro" id="IPR011759">
    <property type="entry name" value="Cyt_c_oxidase_su2_TM_dom"/>
</dbReference>
<dbReference type="Gene3D" id="1.10.287.90">
    <property type="match status" value="1"/>
</dbReference>
<dbReference type="SUPFAM" id="SSF81464">
    <property type="entry name" value="Cytochrome c oxidase subunit II-like, transmembrane region"/>
    <property type="match status" value="1"/>
</dbReference>
<evidence type="ECO:0000259" key="21">
    <source>
        <dbReference type="PROSITE" id="PS50999"/>
    </source>
</evidence>
<sequence>MKQWLRKMRIVSVLAFLALILSGCGENYLSALKPAGEVAEQQYDLIMFSLAVMTLVIVVVTVIFIYVMIRFRRKKGEENKIPKQVEGSHKLELVWTIIPIILVIILSVPTVAVTFSQGDVSAIGKKDADGNPENLVVNVRAHLYWWEFEYPDLGIVTSQDLVIPTDERVYFQLSSADVKHSFWIPPLGGKMDNNPENINKFFLHVDQEKAEEANNVFYGKCAELCGPSHAFMDFKVKAMPRDEFDQWVLDMKNAEAPEPTTDLARQGEEVFNNSCITCHAISASNDAPLFAPNLTNFAEREKIAGILDHNEEELKNWIRDGQKYKPGNPMPEFKKDAISDEDLDALAAYLMELKVQDK</sequence>
<keyword evidence="10 19" id="KW-1133">Transmembrane helix</keyword>
<keyword evidence="4 16" id="KW-0349">Heme</keyword>
<evidence type="ECO:0000256" key="10">
    <source>
        <dbReference type="ARBA" id="ARBA00022989"/>
    </source>
</evidence>
<dbReference type="Pfam" id="PF02790">
    <property type="entry name" value="COX2_TM"/>
    <property type="match status" value="1"/>
</dbReference>
<evidence type="ECO:0000256" key="19">
    <source>
        <dbReference type="SAM" id="Phobius"/>
    </source>
</evidence>
<evidence type="ECO:0000256" key="4">
    <source>
        <dbReference type="ARBA" id="ARBA00022617"/>
    </source>
</evidence>
<keyword evidence="3 17" id="KW-0813">Transport</keyword>
<evidence type="ECO:0000259" key="22">
    <source>
        <dbReference type="PROSITE" id="PS51007"/>
    </source>
</evidence>
<feature type="domain" description="Cytochrome c" evidence="22">
    <location>
        <begin position="262"/>
        <end position="354"/>
    </location>
</feature>
<comment type="similarity">
    <text evidence="2 17">Belongs to the cytochrome c oxidase subunit 2 family.</text>
</comment>
<accession>A0ABW0LDJ1</accession>
<comment type="caution">
    <text evidence="23">The sequence shown here is derived from an EMBL/GenBank/DDBJ whole genome shotgun (WGS) entry which is preliminary data.</text>
</comment>
<dbReference type="PROSITE" id="PS50999">
    <property type="entry name" value="COX2_TM"/>
    <property type="match status" value="1"/>
</dbReference>
<evidence type="ECO:0000256" key="9">
    <source>
        <dbReference type="ARBA" id="ARBA00022982"/>
    </source>
</evidence>
<comment type="cofactor">
    <cofactor evidence="18">
        <name>Cu cation</name>
        <dbReference type="ChEBI" id="CHEBI:23378"/>
    </cofactor>
    <text evidence="18">Binds a copper A center.</text>
</comment>
<dbReference type="InterPro" id="IPR002429">
    <property type="entry name" value="CcO_II-like_C"/>
</dbReference>
<keyword evidence="5 17" id="KW-0679">Respiratory chain</keyword>
<dbReference type="SUPFAM" id="SSF46626">
    <property type="entry name" value="Cytochrome c"/>
    <property type="match status" value="1"/>
</dbReference>
<dbReference type="PANTHER" id="PTHR22888:SF10">
    <property type="entry name" value="CYTOCHROME C OXIDASE SUBUNIT 2"/>
    <property type="match status" value="1"/>
</dbReference>
<evidence type="ECO:0000256" key="14">
    <source>
        <dbReference type="ARBA" id="ARBA00024688"/>
    </source>
</evidence>
<dbReference type="Pfam" id="PF00034">
    <property type="entry name" value="Cytochrom_C"/>
    <property type="match status" value="1"/>
</dbReference>
<dbReference type="Pfam" id="PF00116">
    <property type="entry name" value="COX2"/>
    <property type="match status" value="1"/>
</dbReference>
<dbReference type="Gene3D" id="2.60.40.420">
    <property type="entry name" value="Cupredoxins - blue copper proteins"/>
    <property type="match status" value="1"/>
</dbReference>
<comment type="catalytic activity">
    <reaction evidence="15 18">
        <text>4 Fe(II)-[cytochrome c] + O2 + 8 H(+)(in) = 4 Fe(III)-[cytochrome c] + 2 H2O + 4 H(+)(out)</text>
        <dbReference type="Rhea" id="RHEA:11436"/>
        <dbReference type="Rhea" id="RHEA-COMP:10350"/>
        <dbReference type="Rhea" id="RHEA-COMP:14399"/>
        <dbReference type="ChEBI" id="CHEBI:15377"/>
        <dbReference type="ChEBI" id="CHEBI:15378"/>
        <dbReference type="ChEBI" id="CHEBI:15379"/>
        <dbReference type="ChEBI" id="CHEBI:29033"/>
        <dbReference type="ChEBI" id="CHEBI:29034"/>
        <dbReference type="EC" id="7.1.1.9"/>
    </reaction>
</comment>
<dbReference type="PANTHER" id="PTHR22888">
    <property type="entry name" value="CYTOCHROME C OXIDASE, SUBUNIT II"/>
    <property type="match status" value="1"/>
</dbReference>
<dbReference type="InterPro" id="IPR009056">
    <property type="entry name" value="Cyt_c-like_dom"/>
</dbReference>
<evidence type="ECO:0000256" key="3">
    <source>
        <dbReference type="ARBA" id="ARBA00022448"/>
    </source>
</evidence>
<keyword evidence="7 16" id="KW-0479">Metal-binding</keyword>
<keyword evidence="13 19" id="KW-0472">Membrane</keyword>
<evidence type="ECO:0000256" key="1">
    <source>
        <dbReference type="ARBA" id="ARBA00004141"/>
    </source>
</evidence>
<dbReference type="SUPFAM" id="SSF49503">
    <property type="entry name" value="Cupredoxins"/>
    <property type="match status" value="1"/>
</dbReference>
<dbReference type="CDD" id="cd04213">
    <property type="entry name" value="CuRO_CcO_Caa3_II"/>
    <property type="match status" value="1"/>
</dbReference>
<feature type="transmembrane region" description="Helical" evidence="19">
    <location>
        <begin position="93"/>
        <end position="115"/>
    </location>
</feature>
<evidence type="ECO:0000256" key="18">
    <source>
        <dbReference type="RuleBase" id="RU004024"/>
    </source>
</evidence>
<evidence type="ECO:0000256" key="2">
    <source>
        <dbReference type="ARBA" id="ARBA00007866"/>
    </source>
</evidence>
<evidence type="ECO:0000259" key="20">
    <source>
        <dbReference type="PROSITE" id="PS50857"/>
    </source>
</evidence>
<keyword evidence="8" id="KW-1278">Translocase</keyword>
<dbReference type="InterPro" id="IPR036257">
    <property type="entry name" value="Cyt_c_oxidase_su2_TM_sf"/>
</dbReference>